<evidence type="ECO:0000256" key="2">
    <source>
        <dbReference type="ARBA" id="ARBA00008917"/>
    </source>
</evidence>
<gene>
    <name evidence="8" type="ORF">SPAPADRAFT_139495</name>
</gene>
<evidence type="ECO:0000256" key="1">
    <source>
        <dbReference type="ARBA" id="ARBA00004477"/>
    </source>
</evidence>
<dbReference type="RefSeq" id="XP_007375472.1">
    <property type="nucleotide sequence ID" value="XM_007375410.1"/>
</dbReference>
<dbReference type="PANTHER" id="PTHR11009">
    <property type="entry name" value="DER1-LIKE PROTEIN, DERLIN"/>
    <property type="match status" value="1"/>
</dbReference>
<evidence type="ECO:0000313" key="8">
    <source>
        <dbReference type="EMBL" id="EGW32196.1"/>
    </source>
</evidence>
<keyword evidence="5 7" id="KW-1133">Transmembrane helix</keyword>
<name>G3APM5_SPAPN</name>
<evidence type="ECO:0000256" key="6">
    <source>
        <dbReference type="ARBA" id="ARBA00023136"/>
    </source>
</evidence>
<evidence type="ECO:0000256" key="3">
    <source>
        <dbReference type="ARBA" id="ARBA00022692"/>
    </source>
</evidence>
<evidence type="ECO:0000313" key="9">
    <source>
        <dbReference type="Proteomes" id="UP000000709"/>
    </source>
</evidence>
<dbReference type="eggNOG" id="KOG0858">
    <property type="taxonomic scope" value="Eukaryota"/>
</dbReference>
<dbReference type="InterPro" id="IPR007599">
    <property type="entry name" value="DER1"/>
</dbReference>
<keyword evidence="3 7" id="KW-0812">Transmembrane</keyword>
<reference evidence="8 9" key="1">
    <citation type="journal article" date="2011" name="Proc. Natl. Acad. Sci. U.S.A.">
        <title>Comparative genomics of xylose-fermenting fungi for enhanced biofuel production.</title>
        <authorList>
            <person name="Wohlbach D.J."/>
            <person name="Kuo A."/>
            <person name="Sato T.K."/>
            <person name="Potts K.M."/>
            <person name="Salamov A.A."/>
            <person name="LaButti K.M."/>
            <person name="Sun H."/>
            <person name="Clum A."/>
            <person name="Pangilinan J.L."/>
            <person name="Lindquist E.A."/>
            <person name="Lucas S."/>
            <person name="Lapidus A."/>
            <person name="Jin M."/>
            <person name="Gunawan C."/>
            <person name="Balan V."/>
            <person name="Dale B.E."/>
            <person name="Jeffries T.W."/>
            <person name="Zinkel R."/>
            <person name="Barry K.W."/>
            <person name="Grigoriev I.V."/>
            <person name="Gasch A.P."/>
        </authorList>
    </citation>
    <scope>NUCLEOTIDE SEQUENCE [LARGE SCALE GENOMIC DNA]</scope>
    <source>
        <strain evidence="9">NRRL Y-27907 / 11-Y1</strain>
    </source>
</reference>
<evidence type="ECO:0000256" key="4">
    <source>
        <dbReference type="ARBA" id="ARBA00022824"/>
    </source>
</evidence>
<dbReference type="OMA" id="LPPWYWV"/>
<comment type="similarity">
    <text evidence="2 7">Belongs to the derlin family.</text>
</comment>
<comment type="subcellular location">
    <subcellularLocation>
        <location evidence="1 7">Endoplasmic reticulum membrane</location>
        <topology evidence="1 7">Multi-pass membrane protein</topology>
    </subcellularLocation>
</comment>
<dbReference type="AlphaFoldDB" id="G3APM5"/>
<feature type="transmembrane region" description="Helical" evidence="7">
    <location>
        <begin position="211"/>
        <end position="229"/>
    </location>
</feature>
<accession>G3APM5</accession>
<dbReference type="SUPFAM" id="SSF144091">
    <property type="entry name" value="Rhomboid-like"/>
    <property type="match status" value="1"/>
</dbReference>
<dbReference type="GO" id="GO:0006950">
    <property type="term" value="P:response to stress"/>
    <property type="evidence" value="ECO:0007669"/>
    <property type="project" value="UniProtKB-ARBA"/>
</dbReference>
<dbReference type="Proteomes" id="UP000000709">
    <property type="component" value="Unassembled WGS sequence"/>
</dbReference>
<dbReference type="InParanoid" id="G3APM5"/>
<evidence type="ECO:0000256" key="5">
    <source>
        <dbReference type="ARBA" id="ARBA00022989"/>
    </source>
</evidence>
<feature type="transmembrane region" description="Helical" evidence="7">
    <location>
        <begin position="117"/>
        <end position="137"/>
    </location>
</feature>
<feature type="transmembrane region" description="Helical" evidence="7">
    <location>
        <begin position="179"/>
        <end position="199"/>
    </location>
</feature>
<keyword evidence="6 7" id="KW-0472">Membrane</keyword>
<dbReference type="InterPro" id="IPR035952">
    <property type="entry name" value="Rhomboid-like_sf"/>
</dbReference>
<dbReference type="GO" id="GO:0005789">
    <property type="term" value="C:endoplasmic reticulum membrane"/>
    <property type="evidence" value="ECO:0007669"/>
    <property type="project" value="UniProtKB-SubCell"/>
</dbReference>
<dbReference type="EMBL" id="GL996502">
    <property type="protein sequence ID" value="EGW32196.1"/>
    <property type="molecule type" value="Genomic_DNA"/>
</dbReference>
<protein>
    <recommendedName>
        <fullName evidence="7">Derlin</fullName>
    </recommendedName>
</protein>
<dbReference type="STRING" id="619300.G3APM5"/>
<comment type="caution">
    <text evidence="7">Lacks conserved residue(s) required for the propagation of feature annotation.</text>
</comment>
<dbReference type="OrthoDB" id="1716531at2759"/>
<keyword evidence="4 7" id="KW-0256">Endoplasmic reticulum</keyword>
<evidence type="ECO:0000256" key="7">
    <source>
        <dbReference type="RuleBase" id="RU363059"/>
    </source>
</evidence>
<dbReference type="KEGG" id="spaa:SPAPADRAFT_139495"/>
<proteinExistence type="inferred from homology"/>
<sequence>MDALWTSLPPVTRGWNIAIVATSTLVTLKKVKLSSLLFQPERAFTNQIWRLVSSFFAFGDLSMNLFMEIWFVSSSTRRVEDAFITNSSMLPQVVDSFDAEQRKLLHDFIERNKTIDFLYYLLQICIAIVLSATFGYYKLGITLPQLGKLLCHSLIYIDSRITPEEVLNLFGIFQFKKVYYPWVCASLDLLVVAVNLLDINWKWYVEVILKPFIWFYTVSYGLGHLWWVLRDFLLQEVHNDQNDKRRLLRQNTLREFKVTRFDLVKEVLSMVFLPPWYWVVISKIQRRR</sequence>
<dbReference type="GeneID" id="18870212"/>
<comment type="function">
    <text evidence="7">May be involved in the degradation of misfolded endoplasmic reticulum (ER) luminal proteins.</text>
</comment>
<dbReference type="HOGENOM" id="CLU_891365_0_0_1"/>
<dbReference type="Pfam" id="PF04511">
    <property type="entry name" value="DER1"/>
    <property type="match status" value="1"/>
</dbReference>
<keyword evidence="9" id="KW-1185">Reference proteome</keyword>
<organism evidence="9">
    <name type="scientific">Spathaspora passalidarum (strain NRRL Y-27907 / 11-Y1)</name>
    <dbReference type="NCBI Taxonomy" id="619300"/>
    <lineage>
        <taxon>Eukaryota</taxon>
        <taxon>Fungi</taxon>
        <taxon>Dikarya</taxon>
        <taxon>Ascomycota</taxon>
        <taxon>Saccharomycotina</taxon>
        <taxon>Pichiomycetes</taxon>
        <taxon>Debaryomycetaceae</taxon>
        <taxon>Spathaspora</taxon>
    </lineage>
</organism>